<dbReference type="Gene3D" id="3.30.160.660">
    <property type="match status" value="1"/>
</dbReference>
<dbReference type="InterPro" id="IPR003776">
    <property type="entry name" value="YcaO-like_dom"/>
</dbReference>
<reference evidence="2 3" key="1">
    <citation type="journal article" date="2016" name="Nat. Commun.">
        <title>Thousands of microbial genomes shed light on interconnected biogeochemical processes in an aquifer system.</title>
        <authorList>
            <person name="Anantharaman K."/>
            <person name="Brown C.T."/>
            <person name="Hug L.A."/>
            <person name="Sharon I."/>
            <person name="Castelle C.J."/>
            <person name="Probst A.J."/>
            <person name="Thomas B.C."/>
            <person name="Singh A."/>
            <person name="Wilkins M.J."/>
            <person name="Karaoz U."/>
            <person name="Brodie E.L."/>
            <person name="Williams K.H."/>
            <person name="Hubbard S.S."/>
            <person name="Banfield J.F."/>
        </authorList>
    </citation>
    <scope>NUCLEOTIDE SEQUENCE [LARGE SCALE GENOMIC DNA]</scope>
</reference>
<gene>
    <name evidence="2" type="ORF">A3D04_04795</name>
</gene>
<feature type="domain" description="YcaO" evidence="1">
    <location>
        <begin position="62"/>
        <end position="438"/>
    </location>
</feature>
<name>A0A1F5G6S7_9BACT</name>
<dbReference type="Gene3D" id="3.30.1330.230">
    <property type="match status" value="1"/>
</dbReference>
<dbReference type="PANTHER" id="PTHR37809:SF1">
    <property type="entry name" value="RIBOSOMAL PROTEIN S12 METHYLTHIOTRANSFERASE ACCESSORY FACTOR YCAO"/>
    <property type="match status" value="1"/>
</dbReference>
<organism evidence="2 3">
    <name type="scientific">Candidatus Curtissbacteria bacterium RIFCSPHIGHO2_02_FULL_40_16b</name>
    <dbReference type="NCBI Taxonomy" id="1797714"/>
    <lineage>
        <taxon>Bacteria</taxon>
        <taxon>Candidatus Curtissiibacteriota</taxon>
    </lineage>
</organism>
<evidence type="ECO:0000313" key="2">
    <source>
        <dbReference type="EMBL" id="OGD87572.1"/>
    </source>
</evidence>
<dbReference type="STRING" id="1797714.A3D04_04795"/>
<accession>A0A1F5G6S7</accession>
<dbReference type="EMBL" id="MFBD01000046">
    <property type="protein sequence ID" value="OGD87572.1"/>
    <property type="molecule type" value="Genomic_DNA"/>
</dbReference>
<dbReference type="AlphaFoldDB" id="A0A1F5G6S7"/>
<comment type="caution">
    <text evidence="2">The sequence shown here is derived from an EMBL/GenBank/DDBJ whole genome shotgun (WGS) entry which is preliminary data.</text>
</comment>
<dbReference type="InterPro" id="IPR027624">
    <property type="entry name" value="TOMM_cyclo_SagD"/>
</dbReference>
<proteinExistence type="predicted"/>
<dbReference type="Proteomes" id="UP000177369">
    <property type="component" value="Unassembled WGS sequence"/>
</dbReference>
<evidence type="ECO:0000259" key="1">
    <source>
        <dbReference type="PROSITE" id="PS51664"/>
    </source>
</evidence>
<protein>
    <recommendedName>
        <fullName evidence="1">YcaO domain-containing protein</fullName>
    </recommendedName>
</protein>
<dbReference type="NCBIfam" id="TIGR03604">
    <property type="entry name" value="TOMM_cyclo_SagD"/>
    <property type="match status" value="1"/>
</dbReference>
<evidence type="ECO:0000313" key="3">
    <source>
        <dbReference type="Proteomes" id="UP000177369"/>
    </source>
</evidence>
<dbReference type="PROSITE" id="PS51664">
    <property type="entry name" value="YCAO"/>
    <property type="match status" value="1"/>
</dbReference>
<dbReference type="PANTHER" id="PTHR37809">
    <property type="entry name" value="RIBOSOMAL PROTEIN S12 METHYLTHIOTRANSFERASE ACCESSORY FACTOR YCAO"/>
    <property type="match status" value="1"/>
</dbReference>
<dbReference type="Pfam" id="PF02624">
    <property type="entry name" value="YcaO"/>
    <property type="match status" value="1"/>
</dbReference>
<dbReference type="Gene3D" id="3.30.40.250">
    <property type="match status" value="1"/>
</dbReference>
<sequence length="438" mass="50489">MITFQLPKLKLPQNFEKIHSTLKKQGILGNYAPRFNFPDEPQFYQFLCERKVNQPYTKDGFGYGCSEVKEEAVVTAIAEAIEHYCVLFEQEKLFIKENFRNLGKSAIDPLRFKVFSNSQLKQKSFSKFKFDDDTVFNWIEGYSLTRKQKKLVPAQLVYANYQTQKRNEPTIRIPISTGAACGPNLEFALYRGLCETIERDAYMICYLNKLKANVIDVRKHEYLSRFKRRITHYNLIPYFIETTLDFPLTSITCIIIDQSGIGPAVCTGLGTSLSPQKAITSAALEAVRRHIAARDRFFRTKPPQLPASSTIDGFLLRKQRLWAAPHMINTIKPFIMGPKKQVVHLKNQESANDQKNVDLIIKNLLDKGYDAIAVDVTVPQVRNLGLNVIKVLVPELLPLYHDERFPYKENWRLYNTPKLLGFKSDILEEEDIDPQHPF</sequence>